<dbReference type="Pfam" id="PF14398">
    <property type="entry name" value="ATPgrasp_YheCD"/>
    <property type="match status" value="1"/>
</dbReference>
<protein>
    <submittedName>
        <fullName evidence="1">YheC/D-like protein</fullName>
    </submittedName>
</protein>
<sequence>MALVFNEDTADEAAAIIQGKQPVLAILTIEDDIQLFRGNRSNFADIITAGAEHGFIVYVVTVKQLKLRRKLLDGFTYDRDTDTWIGQKFPLPNLIYNRIPLREDELQPEVKRKIALCVSHPQIQIFNPSFFNKWSLFKWLRQSRTTLPFIPATRRLLTAGGLGRMMLKHRFLYLKPVSGKAGKGIMTIQLQPEKTLPYMLKIQGDKGSTTYNCGSIAKLWARIVKESSGERYIAQQGIQLASFNERSFDLRTLVQKNRRGQWDISGIGARVAGSYSITTHVPRGGSIEDPEKLLVSVFGQDEARKLLIKTRNTALIIARQIERGSRRKLMEMSMDLGVDQDGHVWFFEANAKPMKFDEPDIRKRSLDRIFQYSQYLLKMRGL</sequence>
<name>A0A3D9S1Z9_9BACL</name>
<dbReference type="SUPFAM" id="SSF56059">
    <property type="entry name" value="Glutathione synthetase ATP-binding domain-like"/>
    <property type="match status" value="1"/>
</dbReference>
<dbReference type="RefSeq" id="WP_116189917.1">
    <property type="nucleotide sequence ID" value="NZ_QTTN01000017.1"/>
</dbReference>
<dbReference type="OrthoDB" id="7869153at2"/>
<dbReference type="AlphaFoldDB" id="A0A3D9S1Z9"/>
<gene>
    <name evidence="1" type="ORF">A8990_11736</name>
</gene>
<proteinExistence type="predicted"/>
<keyword evidence="2" id="KW-1185">Reference proteome</keyword>
<evidence type="ECO:0000313" key="2">
    <source>
        <dbReference type="Proteomes" id="UP000256304"/>
    </source>
</evidence>
<dbReference type="EMBL" id="QTTN01000017">
    <property type="protein sequence ID" value="REE82672.1"/>
    <property type="molecule type" value="Genomic_DNA"/>
</dbReference>
<organism evidence="1 2">
    <name type="scientific">Paenibacillus taihuensis</name>
    <dbReference type="NCBI Taxonomy" id="1156355"/>
    <lineage>
        <taxon>Bacteria</taxon>
        <taxon>Bacillati</taxon>
        <taxon>Bacillota</taxon>
        <taxon>Bacilli</taxon>
        <taxon>Bacillales</taxon>
        <taxon>Paenibacillaceae</taxon>
        <taxon>Paenibacillus</taxon>
    </lineage>
</organism>
<reference evidence="1 2" key="1">
    <citation type="submission" date="2018-08" db="EMBL/GenBank/DDBJ databases">
        <title>Genomic Encyclopedia of Type Strains, Phase III (KMG-III): the genomes of soil and plant-associated and newly described type strains.</title>
        <authorList>
            <person name="Whitman W."/>
        </authorList>
    </citation>
    <scope>NUCLEOTIDE SEQUENCE [LARGE SCALE GENOMIC DNA]</scope>
    <source>
        <strain evidence="1 2">CGMCC 1.10966</strain>
    </source>
</reference>
<dbReference type="InterPro" id="IPR026838">
    <property type="entry name" value="YheC/D"/>
</dbReference>
<comment type="caution">
    <text evidence="1">The sequence shown here is derived from an EMBL/GenBank/DDBJ whole genome shotgun (WGS) entry which is preliminary data.</text>
</comment>
<accession>A0A3D9S1Z9</accession>
<evidence type="ECO:0000313" key="1">
    <source>
        <dbReference type="EMBL" id="REE82672.1"/>
    </source>
</evidence>
<dbReference type="Proteomes" id="UP000256304">
    <property type="component" value="Unassembled WGS sequence"/>
</dbReference>